<dbReference type="Proteomes" id="UP001331761">
    <property type="component" value="Unassembled WGS sequence"/>
</dbReference>
<keyword evidence="2" id="KW-1185">Reference proteome</keyword>
<dbReference type="EMBL" id="WIXE01002116">
    <property type="protein sequence ID" value="KAK5985112.1"/>
    <property type="molecule type" value="Genomic_DNA"/>
</dbReference>
<name>A0AAN8IXI6_TRICO</name>
<proteinExistence type="predicted"/>
<dbReference type="AlphaFoldDB" id="A0AAN8IXI6"/>
<comment type="caution">
    <text evidence="1">The sequence shown here is derived from an EMBL/GenBank/DDBJ whole genome shotgun (WGS) entry which is preliminary data.</text>
</comment>
<evidence type="ECO:0000313" key="2">
    <source>
        <dbReference type="Proteomes" id="UP001331761"/>
    </source>
</evidence>
<sequence length="149" mass="17403">MAVYFLKSESCTIIKQLTRRHKKYLSPQEISEQWRTSNTVFLFKEGELDSMKNYCPIAATQGIHESHFEQTRETAGRYQPVEQTDCELRNSFCCMDHIHTVTQLVERAKEYKQESSASSAKQRHSSVWNWTQYGTHYTMQAALVLHHPA</sequence>
<protein>
    <submittedName>
        <fullName evidence="1">Uncharacterized protein</fullName>
    </submittedName>
</protein>
<evidence type="ECO:0000313" key="1">
    <source>
        <dbReference type="EMBL" id="KAK5985112.1"/>
    </source>
</evidence>
<reference evidence="1 2" key="1">
    <citation type="submission" date="2019-10" db="EMBL/GenBank/DDBJ databases">
        <title>Assembly and Annotation for the nematode Trichostrongylus colubriformis.</title>
        <authorList>
            <person name="Martin J."/>
        </authorList>
    </citation>
    <scope>NUCLEOTIDE SEQUENCE [LARGE SCALE GENOMIC DNA]</scope>
    <source>
        <strain evidence="1">G859</strain>
        <tissue evidence="1">Whole worm</tissue>
    </source>
</reference>
<organism evidence="1 2">
    <name type="scientific">Trichostrongylus colubriformis</name>
    <name type="common">Black scour worm</name>
    <dbReference type="NCBI Taxonomy" id="6319"/>
    <lineage>
        <taxon>Eukaryota</taxon>
        <taxon>Metazoa</taxon>
        <taxon>Ecdysozoa</taxon>
        <taxon>Nematoda</taxon>
        <taxon>Chromadorea</taxon>
        <taxon>Rhabditida</taxon>
        <taxon>Rhabditina</taxon>
        <taxon>Rhabditomorpha</taxon>
        <taxon>Strongyloidea</taxon>
        <taxon>Trichostrongylidae</taxon>
        <taxon>Trichostrongylus</taxon>
    </lineage>
</organism>
<accession>A0AAN8IXI6</accession>
<gene>
    <name evidence="1" type="ORF">GCK32_013333</name>
</gene>